<sequence>MFALVDCSRARWVAILAAFLVGNGPVSLCWGENLFEQALSPEPSPILIDCKVEGATRQLLLDTGASLIALEKAYEREKSDVEGRGRAPGGASFAVATGRGPTIEIDRLTIARPLCAFVDLPQGALGDDVIGLLGMDAQLAQAKLVFDPEKKSLRAHSGDWELADSSEELELLRDRDTPVFQTVILGRGLEMIVDSGSNLSLTLPDEVFEQWVKEGVIHPLETAIESHTVGGKVSLKVGVFLKGRLMDRDLRGTEVVVGRELGSVGLPWLRKFHWELAFSERKMRYLPVKEE</sequence>
<dbReference type="Proteomes" id="UP000557717">
    <property type="component" value="Unassembled WGS sequence"/>
</dbReference>
<dbReference type="EMBL" id="JACHFD010000016">
    <property type="protein sequence ID" value="MBB5352813.1"/>
    <property type="molecule type" value="Genomic_DNA"/>
</dbReference>
<dbReference type="RefSeq" id="WP_184020164.1">
    <property type="nucleotide sequence ID" value="NZ_JACHFD010000016.1"/>
</dbReference>
<keyword evidence="2" id="KW-1185">Reference proteome</keyword>
<dbReference type="AlphaFoldDB" id="A0A840V5B4"/>
<organism evidence="1 2">
    <name type="scientific">Haloferula luteola</name>
    <dbReference type="NCBI Taxonomy" id="595692"/>
    <lineage>
        <taxon>Bacteria</taxon>
        <taxon>Pseudomonadati</taxon>
        <taxon>Verrucomicrobiota</taxon>
        <taxon>Verrucomicrobiia</taxon>
        <taxon>Verrucomicrobiales</taxon>
        <taxon>Verrucomicrobiaceae</taxon>
        <taxon>Haloferula</taxon>
    </lineage>
</organism>
<dbReference type="PROSITE" id="PS00141">
    <property type="entry name" value="ASP_PROTEASE"/>
    <property type="match status" value="1"/>
</dbReference>
<proteinExistence type="predicted"/>
<accession>A0A840V5B4</accession>
<dbReference type="GO" id="GO:0006508">
    <property type="term" value="P:proteolysis"/>
    <property type="evidence" value="ECO:0007669"/>
    <property type="project" value="InterPro"/>
</dbReference>
<protein>
    <submittedName>
        <fullName evidence="1">Uncharacterized protein</fullName>
    </submittedName>
</protein>
<dbReference type="InterPro" id="IPR001969">
    <property type="entry name" value="Aspartic_peptidase_AS"/>
</dbReference>
<evidence type="ECO:0000313" key="1">
    <source>
        <dbReference type="EMBL" id="MBB5352813.1"/>
    </source>
</evidence>
<dbReference type="InterPro" id="IPR021109">
    <property type="entry name" value="Peptidase_aspartic_dom_sf"/>
</dbReference>
<evidence type="ECO:0000313" key="2">
    <source>
        <dbReference type="Proteomes" id="UP000557717"/>
    </source>
</evidence>
<name>A0A840V5B4_9BACT</name>
<gene>
    <name evidence="1" type="ORF">HNR46_003061</name>
</gene>
<comment type="caution">
    <text evidence="1">The sequence shown here is derived from an EMBL/GenBank/DDBJ whole genome shotgun (WGS) entry which is preliminary data.</text>
</comment>
<dbReference type="Pfam" id="PF13650">
    <property type="entry name" value="Asp_protease_2"/>
    <property type="match status" value="1"/>
</dbReference>
<dbReference type="Gene3D" id="2.40.70.10">
    <property type="entry name" value="Acid Proteases"/>
    <property type="match status" value="1"/>
</dbReference>
<reference evidence="1 2" key="1">
    <citation type="submission" date="2020-08" db="EMBL/GenBank/DDBJ databases">
        <title>Genomic Encyclopedia of Type Strains, Phase IV (KMG-IV): sequencing the most valuable type-strain genomes for metagenomic binning, comparative biology and taxonomic classification.</title>
        <authorList>
            <person name="Goeker M."/>
        </authorList>
    </citation>
    <scope>NUCLEOTIDE SEQUENCE [LARGE SCALE GENOMIC DNA]</scope>
    <source>
        <strain evidence="1 2">YC6886</strain>
    </source>
</reference>
<dbReference type="GO" id="GO:0004190">
    <property type="term" value="F:aspartic-type endopeptidase activity"/>
    <property type="evidence" value="ECO:0007669"/>
    <property type="project" value="InterPro"/>
</dbReference>
<dbReference type="SUPFAM" id="SSF50630">
    <property type="entry name" value="Acid proteases"/>
    <property type="match status" value="1"/>
</dbReference>